<dbReference type="SUPFAM" id="SSF46785">
    <property type="entry name" value="Winged helix' DNA-binding domain"/>
    <property type="match status" value="1"/>
</dbReference>
<gene>
    <name evidence="5" type="primary">yezC</name>
    <name evidence="5" type="ORF">EXIGUO9Y_60004</name>
</gene>
<sequence>MDEIDYAIIHALQADGRMSWTELGKTVGLSTPAVNERVKKLEDRGVIEGYRAVINPVAIEKTIMAILMFEQTRCAAFITFCKDHPDVVECHRLAGTFNFMVKLYTPSVETLEAFIDASMEYGKPSTWIRLSSPVAFKAFTVGDGILI</sequence>
<dbReference type="Pfam" id="PF01037">
    <property type="entry name" value="AsnC_trans_reg"/>
    <property type="match status" value="1"/>
</dbReference>
<dbReference type="GO" id="GO:0043200">
    <property type="term" value="P:response to amino acid"/>
    <property type="evidence" value="ECO:0007669"/>
    <property type="project" value="TreeGrafter"/>
</dbReference>
<dbReference type="PANTHER" id="PTHR30154:SF20">
    <property type="entry name" value="LEUCINE-RESPONSIVE REGULATORY PROTEIN"/>
    <property type="match status" value="1"/>
</dbReference>
<dbReference type="CDD" id="cd00090">
    <property type="entry name" value="HTH_ARSR"/>
    <property type="match status" value="1"/>
</dbReference>
<keyword evidence="2" id="KW-0238">DNA-binding</keyword>
<feature type="domain" description="HTH asnC-type" evidence="4">
    <location>
        <begin position="1"/>
        <end position="62"/>
    </location>
</feature>
<dbReference type="InterPro" id="IPR019888">
    <property type="entry name" value="Tscrpt_reg_AsnC-like"/>
</dbReference>
<dbReference type="FunFam" id="1.10.10.10:FF:000186">
    <property type="entry name" value="AsnC family transcriptional regulator"/>
    <property type="match status" value="1"/>
</dbReference>
<dbReference type="InterPro" id="IPR000485">
    <property type="entry name" value="AsnC-type_HTH_dom"/>
</dbReference>
<keyword evidence="1" id="KW-0805">Transcription regulation</keyword>
<dbReference type="GO" id="GO:0043565">
    <property type="term" value="F:sequence-specific DNA binding"/>
    <property type="evidence" value="ECO:0007669"/>
    <property type="project" value="InterPro"/>
</dbReference>
<dbReference type="SMART" id="SM00344">
    <property type="entry name" value="HTH_ASNC"/>
    <property type="match status" value="1"/>
</dbReference>
<evidence type="ECO:0000313" key="5">
    <source>
        <dbReference type="EMBL" id="VWX38631.1"/>
    </source>
</evidence>
<accession>A0A653IHI8</accession>
<evidence type="ECO:0000256" key="1">
    <source>
        <dbReference type="ARBA" id="ARBA00023015"/>
    </source>
</evidence>
<dbReference type="Gene3D" id="1.10.10.10">
    <property type="entry name" value="Winged helix-like DNA-binding domain superfamily/Winged helix DNA-binding domain"/>
    <property type="match status" value="1"/>
</dbReference>
<dbReference type="InterPro" id="IPR011991">
    <property type="entry name" value="ArsR-like_HTH"/>
</dbReference>
<dbReference type="Gene3D" id="3.30.70.920">
    <property type="match status" value="1"/>
</dbReference>
<keyword evidence="6" id="KW-1185">Reference proteome</keyword>
<dbReference type="InterPro" id="IPR036390">
    <property type="entry name" value="WH_DNA-bd_sf"/>
</dbReference>
<protein>
    <submittedName>
        <fullName evidence="5">Uncharacterized HTH-type transcriptional regulator YezC</fullName>
    </submittedName>
</protein>
<dbReference type="Pfam" id="PF13404">
    <property type="entry name" value="HTH_AsnC-type"/>
    <property type="match status" value="1"/>
</dbReference>
<dbReference type="RefSeq" id="WP_159172500.1">
    <property type="nucleotide sequence ID" value="NZ_LR732308.1"/>
</dbReference>
<dbReference type="GO" id="GO:0005829">
    <property type="term" value="C:cytosol"/>
    <property type="evidence" value="ECO:0007669"/>
    <property type="project" value="TreeGrafter"/>
</dbReference>
<dbReference type="EMBL" id="CABWKQ010000056">
    <property type="protein sequence ID" value="VWX38631.1"/>
    <property type="molecule type" value="Genomic_DNA"/>
</dbReference>
<dbReference type="InterPro" id="IPR019887">
    <property type="entry name" value="Tscrpt_reg_AsnC/Lrp_C"/>
</dbReference>
<reference evidence="5 6" key="1">
    <citation type="submission" date="2019-10" db="EMBL/GenBank/DDBJ databases">
        <authorList>
            <person name="Karimi E."/>
        </authorList>
    </citation>
    <scope>NUCLEOTIDE SEQUENCE [LARGE SCALE GENOMIC DNA]</scope>
    <source>
        <strain evidence="5">Exiguobacterium sp. 9Y</strain>
    </source>
</reference>
<evidence type="ECO:0000256" key="2">
    <source>
        <dbReference type="ARBA" id="ARBA00023125"/>
    </source>
</evidence>
<dbReference type="SUPFAM" id="SSF54909">
    <property type="entry name" value="Dimeric alpha+beta barrel"/>
    <property type="match status" value="1"/>
</dbReference>
<dbReference type="InterPro" id="IPR036388">
    <property type="entry name" value="WH-like_DNA-bd_sf"/>
</dbReference>
<dbReference type="AlphaFoldDB" id="A0A653IHI8"/>
<dbReference type="InterPro" id="IPR011008">
    <property type="entry name" value="Dimeric_a/b-barrel"/>
</dbReference>
<keyword evidence="3" id="KW-0804">Transcription</keyword>
<dbReference type="InterPro" id="IPR019885">
    <property type="entry name" value="Tscrpt_reg_HTH_AsnC-type_CS"/>
</dbReference>
<dbReference type="PROSITE" id="PS50956">
    <property type="entry name" value="HTH_ASNC_2"/>
    <property type="match status" value="1"/>
</dbReference>
<evidence type="ECO:0000256" key="3">
    <source>
        <dbReference type="ARBA" id="ARBA00023163"/>
    </source>
</evidence>
<dbReference type="PRINTS" id="PR00033">
    <property type="entry name" value="HTHASNC"/>
</dbReference>
<dbReference type="Proteomes" id="UP000439752">
    <property type="component" value="Unassembled WGS sequence"/>
</dbReference>
<dbReference type="PROSITE" id="PS00519">
    <property type="entry name" value="HTH_ASNC_1"/>
    <property type="match status" value="1"/>
</dbReference>
<organism evidence="5 6">
    <name type="scientific">Exiguobacterium oxidotolerans</name>
    <dbReference type="NCBI Taxonomy" id="223958"/>
    <lineage>
        <taxon>Bacteria</taxon>
        <taxon>Bacillati</taxon>
        <taxon>Bacillota</taxon>
        <taxon>Bacilli</taxon>
        <taxon>Bacillales</taxon>
        <taxon>Bacillales Family XII. Incertae Sedis</taxon>
        <taxon>Exiguobacterium</taxon>
    </lineage>
</organism>
<dbReference type="PANTHER" id="PTHR30154">
    <property type="entry name" value="LEUCINE-RESPONSIVE REGULATORY PROTEIN"/>
    <property type="match status" value="1"/>
</dbReference>
<name>A0A653IHI8_9BACL</name>
<proteinExistence type="predicted"/>
<evidence type="ECO:0000259" key="4">
    <source>
        <dbReference type="PROSITE" id="PS50956"/>
    </source>
</evidence>
<evidence type="ECO:0000313" key="6">
    <source>
        <dbReference type="Proteomes" id="UP000439752"/>
    </source>
</evidence>